<dbReference type="InterPro" id="IPR011707">
    <property type="entry name" value="Cu-oxidase-like_N"/>
</dbReference>
<sequence>MFSNDAGEPIHVSERMAVLMRKSGQNWILSVIAPWLIALAYFWACLMMEGSMAAADPPVVCFEEASSPPLEMFVDELPIPPVLDVTTTPHVTLGAYKITQKLHRDLPSTTLYGFGTSQRAAQYPGPTVEARRGVPTSITWENYIEDNVHFLPLDNTLSVPRLQNGGVPIVVHLHGGEVPSYSDGNPDAWYTSRGESGKSFVTETYVYPNSQPAATLWYHDHTTGMNRLNLAAGLLGFYIIRSPEEDENLTLPSGPYEVPLVFQDKRFFPDGRIQLPSIGAVPSIHTAWCPDIFGDTMVVNGKVWPFLNVKARRYRFRMLNGNTERYLSLSISTSTGSALKFIQIGTDGGLLSEPLTLPEITLASAERADVIVDFSDLREGTELYLMNSARAPFPNGNRLPGNTRMLMKFIVVAKTKEDIEAPNTPVPATLSNHTANIRLRGDENVRTHILTDVYTSVSATVPVEFLVNNRNWRSQATEIVAQGSTEIWELINLSSEAHPMHIHLVNHRVLNLQRMDVRRYSNRSCSLNIPYPDPRSCFTELPQPPTSYMVGWKDTVTALPEMMTRIAIKFSTRDGSPFGFDATAPPGYLWHCHLLGHEDNEMMRPLLLT</sequence>
<accession>A0A8T2V3B9</accession>
<dbReference type="EMBL" id="CM035408">
    <property type="protein sequence ID" value="KAH7441497.1"/>
    <property type="molecule type" value="Genomic_DNA"/>
</dbReference>
<evidence type="ECO:0000313" key="6">
    <source>
        <dbReference type="Proteomes" id="UP000825935"/>
    </source>
</evidence>
<evidence type="ECO:0000259" key="4">
    <source>
        <dbReference type="Pfam" id="PF07732"/>
    </source>
</evidence>
<dbReference type="OMA" id="SHEDNSM"/>
<dbReference type="PANTHER" id="PTHR48267">
    <property type="entry name" value="CUPREDOXIN SUPERFAMILY PROTEIN"/>
    <property type="match status" value="1"/>
</dbReference>
<dbReference type="Pfam" id="PF07732">
    <property type="entry name" value="Cu-oxidase_3"/>
    <property type="match status" value="1"/>
</dbReference>
<proteinExistence type="inferred from homology"/>
<keyword evidence="2" id="KW-1133">Transmembrane helix</keyword>
<organism evidence="5 6">
    <name type="scientific">Ceratopteris richardii</name>
    <name type="common">Triangle waterfern</name>
    <dbReference type="NCBI Taxonomy" id="49495"/>
    <lineage>
        <taxon>Eukaryota</taxon>
        <taxon>Viridiplantae</taxon>
        <taxon>Streptophyta</taxon>
        <taxon>Embryophyta</taxon>
        <taxon>Tracheophyta</taxon>
        <taxon>Polypodiopsida</taxon>
        <taxon>Polypodiidae</taxon>
        <taxon>Polypodiales</taxon>
        <taxon>Pteridineae</taxon>
        <taxon>Pteridaceae</taxon>
        <taxon>Parkerioideae</taxon>
        <taxon>Ceratopteris</taxon>
    </lineage>
</organism>
<evidence type="ECO:0000256" key="1">
    <source>
        <dbReference type="ARBA" id="ARBA00010609"/>
    </source>
</evidence>
<dbReference type="GO" id="GO:0005507">
    <property type="term" value="F:copper ion binding"/>
    <property type="evidence" value="ECO:0007669"/>
    <property type="project" value="InterPro"/>
</dbReference>
<comment type="caution">
    <text evidence="5">The sequence shown here is derived from an EMBL/GenBank/DDBJ whole genome shotgun (WGS) entry which is preliminary data.</text>
</comment>
<protein>
    <submittedName>
        <fullName evidence="5">Uncharacterized protein</fullName>
    </submittedName>
</protein>
<gene>
    <name evidence="5" type="ORF">KP509_03G040600</name>
</gene>
<feature type="domain" description="Plastocyanin-like" evidence="3">
    <location>
        <begin position="461"/>
        <end position="606"/>
    </location>
</feature>
<dbReference type="InterPro" id="IPR008972">
    <property type="entry name" value="Cupredoxin"/>
</dbReference>
<dbReference type="AlphaFoldDB" id="A0A8T2V3B9"/>
<evidence type="ECO:0000313" key="5">
    <source>
        <dbReference type="EMBL" id="KAH7441498.1"/>
    </source>
</evidence>
<dbReference type="OrthoDB" id="262547at2759"/>
<reference evidence="5" key="1">
    <citation type="submission" date="2021-08" db="EMBL/GenBank/DDBJ databases">
        <title>WGS assembly of Ceratopteris richardii.</title>
        <authorList>
            <person name="Marchant D.B."/>
            <person name="Chen G."/>
            <person name="Jenkins J."/>
            <person name="Shu S."/>
            <person name="Leebens-Mack J."/>
            <person name="Grimwood J."/>
            <person name="Schmutz J."/>
            <person name="Soltis P."/>
            <person name="Soltis D."/>
            <person name="Chen Z.-H."/>
        </authorList>
    </citation>
    <scope>NUCLEOTIDE SEQUENCE</scope>
    <source>
        <strain evidence="5">Whitten #5841</strain>
        <tissue evidence="5">Leaf</tissue>
    </source>
</reference>
<keyword evidence="2" id="KW-0812">Transmembrane</keyword>
<evidence type="ECO:0000256" key="2">
    <source>
        <dbReference type="SAM" id="Phobius"/>
    </source>
</evidence>
<dbReference type="InterPro" id="IPR011706">
    <property type="entry name" value="Cu-oxidase_C"/>
</dbReference>
<dbReference type="CDD" id="cd13868">
    <property type="entry name" value="CuRO_2_CotA_like"/>
    <property type="match status" value="1"/>
</dbReference>
<dbReference type="Pfam" id="PF07731">
    <property type="entry name" value="Cu-oxidase_2"/>
    <property type="match status" value="1"/>
</dbReference>
<evidence type="ECO:0000259" key="3">
    <source>
        <dbReference type="Pfam" id="PF07731"/>
    </source>
</evidence>
<dbReference type="EMBL" id="CM035408">
    <property type="protein sequence ID" value="KAH7441498.1"/>
    <property type="molecule type" value="Genomic_DNA"/>
</dbReference>
<keyword evidence="2" id="KW-0472">Membrane</keyword>
<dbReference type="CDD" id="cd13844">
    <property type="entry name" value="CuRO_1_BOD_CotA_like"/>
    <property type="match status" value="1"/>
</dbReference>
<feature type="domain" description="Plastocyanin-like" evidence="4">
    <location>
        <begin position="168"/>
        <end position="244"/>
    </location>
</feature>
<dbReference type="Gene3D" id="2.60.40.420">
    <property type="entry name" value="Cupredoxins - blue copper proteins"/>
    <property type="match status" value="3"/>
</dbReference>
<dbReference type="SUPFAM" id="SSF49503">
    <property type="entry name" value="Cupredoxins"/>
    <property type="match status" value="3"/>
</dbReference>
<dbReference type="GO" id="GO:0016491">
    <property type="term" value="F:oxidoreductase activity"/>
    <property type="evidence" value="ECO:0007669"/>
    <property type="project" value="InterPro"/>
</dbReference>
<dbReference type="PANTHER" id="PTHR48267:SF1">
    <property type="entry name" value="BILIRUBIN OXIDASE"/>
    <property type="match status" value="1"/>
</dbReference>
<dbReference type="Proteomes" id="UP000825935">
    <property type="component" value="Chromosome 3"/>
</dbReference>
<comment type="similarity">
    <text evidence="1">Belongs to the multicopper oxidase family.</text>
</comment>
<dbReference type="InterPro" id="IPR045087">
    <property type="entry name" value="Cu-oxidase_fam"/>
</dbReference>
<keyword evidence="6" id="KW-1185">Reference proteome</keyword>
<name>A0A8T2V3B9_CERRI</name>
<feature type="transmembrane region" description="Helical" evidence="2">
    <location>
        <begin position="26"/>
        <end position="44"/>
    </location>
</feature>